<name>A0ABW2U9T9_9BACT</name>
<dbReference type="EMBL" id="JBHTEK010000001">
    <property type="protein sequence ID" value="MFC7669567.1"/>
    <property type="molecule type" value="Genomic_DNA"/>
</dbReference>
<proteinExistence type="predicted"/>
<dbReference type="Proteomes" id="UP001596513">
    <property type="component" value="Unassembled WGS sequence"/>
</dbReference>
<dbReference type="RefSeq" id="WP_380205060.1">
    <property type="nucleotide sequence ID" value="NZ_JBHTEK010000001.1"/>
</dbReference>
<evidence type="ECO:0000313" key="1">
    <source>
        <dbReference type="EMBL" id="MFC7669567.1"/>
    </source>
</evidence>
<protein>
    <recommendedName>
        <fullName evidence="3">UDP-N-acetylglucosamine 2-epimerase domain-containing protein</fullName>
    </recommendedName>
</protein>
<accession>A0ABW2U9T9</accession>
<dbReference type="SUPFAM" id="SSF53756">
    <property type="entry name" value="UDP-Glycosyltransferase/glycogen phosphorylase"/>
    <property type="match status" value="1"/>
</dbReference>
<dbReference type="Gene3D" id="3.40.50.12580">
    <property type="match status" value="1"/>
</dbReference>
<evidence type="ECO:0000313" key="2">
    <source>
        <dbReference type="Proteomes" id="UP001596513"/>
    </source>
</evidence>
<organism evidence="1 2">
    <name type="scientific">Hymenobacter humi</name>
    <dbReference type="NCBI Taxonomy" id="1411620"/>
    <lineage>
        <taxon>Bacteria</taxon>
        <taxon>Pseudomonadati</taxon>
        <taxon>Bacteroidota</taxon>
        <taxon>Cytophagia</taxon>
        <taxon>Cytophagales</taxon>
        <taxon>Hymenobacteraceae</taxon>
        <taxon>Hymenobacter</taxon>
    </lineage>
</organism>
<reference evidence="2" key="1">
    <citation type="journal article" date="2019" name="Int. J. Syst. Evol. Microbiol.">
        <title>The Global Catalogue of Microorganisms (GCM) 10K type strain sequencing project: providing services to taxonomists for standard genome sequencing and annotation.</title>
        <authorList>
            <consortium name="The Broad Institute Genomics Platform"/>
            <consortium name="The Broad Institute Genome Sequencing Center for Infectious Disease"/>
            <person name="Wu L."/>
            <person name="Ma J."/>
        </authorList>
    </citation>
    <scope>NUCLEOTIDE SEQUENCE [LARGE SCALE GENOMIC DNA]</scope>
    <source>
        <strain evidence="2">JCM 19635</strain>
    </source>
</reference>
<gene>
    <name evidence="1" type="ORF">ACFQT0_21025</name>
</gene>
<keyword evidence="2" id="KW-1185">Reference proteome</keyword>
<comment type="caution">
    <text evidence="1">The sequence shown here is derived from an EMBL/GenBank/DDBJ whole genome shotgun (WGS) entry which is preliminary data.</text>
</comment>
<dbReference type="InterPro" id="IPR043148">
    <property type="entry name" value="TagF_C"/>
</dbReference>
<sequence length="190" mass="21256">MGVDPGKLVVTGIPNFDDAEKLRHNDFPHHGYVLVATSDLRETFTPDNRRKFIAHCTHIAAGRPLIFKLHPNEKVDRAVAEIRRYAPPGTLVFTDGHTDHMIANCVELITQYSTVVYMGLALGKPVHSYFDVEDLRRKQPWQNGGTSARRIAAICRSFSRFQGSGPEFLRQYQPEEFAAASPTNGSLAVH</sequence>
<evidence type="ECO:0008006" key="3">
    <source>
        <dbReference type="Google" id="ProtNLM"/>
    </source>
</evidence>